<dbReference type="EMBL" id="BAABBQ010000001">
    <property type="protein sequence ID" value="GAA4019099.1"/>
    <property type="molecule type" value="Genomic_DNA"/>
</dbReference>
<organism evidence="1 2">
    <name type="scientific">Sphingomonas swuensis</name>
    <dbReference type="NCBI Taxonomy" id="977800"/>
    <lineage>
        <taxon>Bacteria</taxon>
        <taxon>Pseudomonadati</taxon>
        <taxon>Pseudomonadota</taxon>
        <taxon>Alphaproteobacteria</taxon>
        <taxon>Sphingomonadales</taxon>
        <taxon>Sphingomonadaceae</taxon>
        <taxon>Sphingomonas</taxon>
    </lineage>
</organism>
<keyword evidence="2" id="KW-1185">Reference proteome</keyword>
<proteinExistence type="predicted"/>
<gene>
    <name evidence="1" type="ORF">GCM10022280_18510</name>
</gene>
<accession>A0ABP7T0G8</accession>
<evidence type="ECO:0000313" key="1">
    <source>
        <dbReference type="EMBL" id="GAA4019099.1"/>
    </source>
</evidence>
<dbReference type="Proteomes" id="UP001500235">
    <property type="component" value="Unassembled WGS sequence"/>
</dbReference>
<sequence>MLDLPASALRLIGRGLILLAVLTWLLMEKALNWALWDRIVPPSLVELNHINWEQHDYATQGDQQFTVWVEYRNRSPLQLVGLSARYRLYDCMGLSTCLIVDTQDQAISMLTQPGYRGRFQGSFIVRRMVDPRGHLRIEVRVLSATGQDSKEVACAQNDQN</sequence>
<comment type="caution">
    <text evidence="1">The sequence shown here is derived from an EMBL/GenBank/DDBJ whole genome shotgun (WGS) entry which is preliminary data.</text>
</comment>
<evidence type="ECO:0008006" key="3">
    <source>
        <dbReference type="Google" id="ProtNLM"/>
    </source>
</evidence>
<reference evidence="2" key="1">
    <citation type="journal article" date="2019" name="Int. J. Syst. Evol. Microbiol.">
        <title>The Global Catalogue of Microorganisms (GCM) 10K type strain sequencing project: providing services to taxonomists for standard genome sequencing and annotation.</title>
        <authorList>
            <consortium name="The Broad Institute Genomics Platform"/>
            <consortium name="The Broad Institute Genome Sequencing Center for Infectious Disease"/>
            <person name="Wu L."/>
            <person name="Ma J."/>
        </authorList>
    </citation>
    <scope>NUCLEOTIDE SEQUENCE [LARGE SCALE GENOMIC DNA]</scope>
    <source>
        <strain evidence="2">JCM 17563</strain>
    </source>
</reference>
<name>A0ABP7T0G8_9SPHN</name>
<evidence type="ECO:0000313" key="2">
    <source>
        <dbReference type="Proteomes" id="UP001500235"/>
    </source>
</evidence>
<protein>
    <recommendedName>
        <fullName evidence="3">DUF1254 domain-containing protein</fullName>
    </recommendedName>
</protein>